<keyword evidence="2" id="KW-1185">Reference proteome</keyword>
<gene>
    <name evidence="1" type="ORF">D5F53_00100</name>
</gene>
<dbReference type="RefSeq" id="WP_119846120.1">
    <property type="nucleotide sequence ID" value="NZ_CP032412.1"/>
</dbReference>
<protein>
    <submittedName>
        <fullName evidence="1">HK97 gp10 family phage protein</fullName>
    </submittedName>
</protein>
<reference evidence="1 2" key="1">
    <citation type="submission" date="2018-09" db="EMBL/GenBank/DDBJ databases">
        <title>Genome Sequence of Paenibacillus lautus Strain E7593-69, Azo Dye-Degrading Bacteria, Isolated from Commercial Tattoo Inks.</title>
        <authorList>
            <person name="Nho S.W."/>
            <person name="Kim S.-J."/>
            <person name="Kweon O."/>
            <person name="Cerniglia C.E."/>
        </authorList>
    </citation>
    <scope>NUCLEOTIDE SEQUENCE [LARGE SCALE GENOMIC DNA]</scope>
    <source>
        <strain evidence="1 2">E7593-69</strain>
    </source>
</reference>
<organism evidence="1 2">
    <name type="scientific">Paenibacillus lautus</name>
    <name type="common">Bacillus lautus</name>
    <dbReference type="NCBI Taxonomy" id="1401"/>
    <lineage>
        <taxon>Bacteria</taxon>
        <taxon>Bacillati</taxon>
        <taxon>Bacillota</taxon>
        <taxon>Bacilli</taxon>
        <taxon>Bacillales</taxon>
        <taxon>Paenibacillaceae</taxon>
        <taxon>Paenibacillus</taxon>
    </lineage>
</organism>
<dbReference type="EMBL" id="CP032412">
    <property type="protein sequence ID" value="AYB41794.1"/>
    <property type="molecule type" value="Genomic_DNA"/>
</dbReference>
<proteinExistence type="predicted"/>
<evidence type="ECO:0000313" key="2">
    <source>
        <dbReference type="Proteomes" id="UP000266552"/>
    </source>
</evidence>
<sequence>MSRNEFDLSELDDFTVQLLDLAQRQTPRETRNFLQSEGTKLRRFTASIARKEVKKRTGNYIKGIKRGKVYLYQGDTLSIRVYNSSPHAHLIEDGHRQVTKSGKVVGFVRGHRVFQKAHKGYEDKFFSACEDFVDDLLEKGLK</sequence>
<dbReference type="AlphaFoldDB" id="A0A385TGN5"/>
<dbReference type="KEGG" id="plw:D5F53_00100"/>
<name>A0A385TGN5_PAELA</name>
<evidence type="ECO:0000313" key="1">
    <source>
        <dbReference type="EMBL" id="AYB41794.1"/>
    </source>
</evidence>
<accession>A0A385TGN5</accession>
<dbReference type="Proteomes" id="UP000266552">
    <property type="component" value="Chromosome"/>
</dbReference>